<sequence>MEYEHAAIMEVGWDPAHSPVSKDFNPLSTHRVRASGINPVECDLAWWIKNLSRGEQYVSDGNPDTITVPAGKEDKIDKDKLKDKELIVY</sequence>
<name>W4V2V9_9FIRM</name>
<accession>W4V2V9</accession>
<dbReference type="STRING" id="1294263.JCM21531_401"/>
<keyword evidence="2" id="KW-1185">Reference proteome</keyword>
<protein>
    <submittedName>
        <fullName evidence="1">Polysaccharide deacetylase</fullName>
    </submittedName>
</protein>
<evidence type="ECO:0000313" key="1">
    <source>
        <dbReference type="EMBL" id="GAE87059.1"/>
    </source>
</evidence>
<organism evidence="1 2">
    <name type="scientific">Acetivibrio straminisolvens JCM 21531</name>
    <dbReference type="NCBI Taxonomy" id="1294263"/>
    <lineage>
        <taxon>Bacteria</taxon>
        <taxon>Bacillati</taxon>
        <taxon>Bacillota</taxon>
        <taxon>Clostridia</taxon>
        <taxon>Eubacteriales</taxon>
        <taxon>Oscillospiraceae</taxon>
        <taxon>Acetivibrio</taxon>
    </lineage>
</organism>
<dbReference type="Proteomes" id="UP000019109">
    <property type="component" value="Unassembled WGS sequence"/>
</dbReference>
<proteinExistence type="predicted"/>
<reference evidence="1" key="1">
    <citation type="journal article" date="2014" name="Genome Announc.">
        <title>Draft Genome Sequence of Clostridium straminisolvens Strain JCM 21531T, Isolated from a Cellulose-Degrading Bacterial Community.</title>
        <authorList>
            <person name="Yuki M."/>
            <person name="Oshima K."/>
            <person name="Suda W."/>
            <person name="Sakamoto M."/>
            <person name="Kitamura K."/>
            <person name="Iida T."/>
            <person name="Hattori M."/>
            <person name="Ohkuma M."/>
        </authorList>
    </citation>
    <scope>NUCLEOTIDE SEQUENCE [LARGE SCALE GENOMIC DNA]</scope>
    <source>
        <strain evidence="1">JCM 21531</strain>
    </source>
</reference>
<dbReference type="AlphaFoldDB" id="W4V2V9"/>
<gene>
    <name evidence="1" type="ORF">JCM21531_401</name>
</gene>
<evidence type="ECO:0000313" key="2">
    <source>
        <dbReference type="Proteomes" id="UP000019109"/>
    </source>
</evidence>
<dbReference type="EMBL" id="BAVR01000003">
    <property type="protein sequence ID" value="GAE87059.1"/>
    <property type="molecule type" value="Genomic_DNA"/>
</dbReference>
<comment type="caution">
    <text evidence="1">The sequence shown here is derived from an EMBL/GenBank/DDBJ whole genome shotgun (WGS) entry which is preliminary data.</text>
</comment>